<dbReference type="Proteomes" id="UP001420932">
    <property type="component" value="Unassembled WGS sequence"/>
</dbReference>
<dbReference type="AlphaFoldDB" id="A0AAP0HUD6"/>
<accession>A0AAP0HUD6</accession>
<keyword evidence="1" id="KW-0472">Membrane</keyword>
<keyword evidence="1" id="KW-0812">Transmembrane</keyword>
<feature type="transmembrane region" description="Helical" evidence="1">
    <location>
        <begin position="6"/>
        <end position="26"/>
    </location>
</feature>
<protein>
    <submittedName>
        <fullName evidence="2">Uncharacterized protein</fullName>
    </submittedName>
</protein>
<proteinExistence type="predicted"/>
<comment type="caution">
    <text evidence="2">The sequence shown here is derived from an EMBL/GenBank/DDBJ whole genome shotgun (WGS) entry which is preliminary data.</text>
</comment>
<name>A0AAP0HUD6_9MAGN</name>
<organism evidence="2 3">
    <name type="scientific">Stephania yunnanensis</name>
    <dbReference type="NCBI Taxonomy" id="152371"/>
    <lineage>
        <taxon>Eukaryota</taxon>
        <taxon>Viridiplantae</taxon>
        <taxon>Streptophyta</taxon>
        <taxon>Embryophyta</taxon>
        <taxon>Tracheophyta</taxon>
        <taxon>Spermatophyta</taxon>
        <taxon>Magnoliopsida</taxon>
        <taxon>Ranunculales</taxon>
        <taxon>Menispermaceae</taxon>
        <taxon>Menispermoideae</taxon>
        <taxon>Cissampelideae</taxon>
        <taxon>Stephania</taxon>
    </lineage>
</organism>
<evidence type="ECO:0000256" key="1">
    <source>
        <dbReference type="SAM" id="Phobius"/>
    </source>
</evidence>
<keyword evidence="1" id="KW-1133">Transmembrane helix</keyword>
<evidence type="ECO:0000313" key="2">
    <source>
        <dbReference type="EMBL" id="KAK9097934.1"/>
    </source>
</evidence>
<gene>
    <name evidence="2" type="ORF">Syun_024979</name>
</gene>
<dbReference type="EMBL" id="JBBNAF010000011">
    <property type="protein sequence ID" value="KAK9097934.1"/>
    <property type="molecule type" value="Genomic_DNA"/>
</dbReference>
<keyword evidence="3" id="KW-1185">Reference proteome</keyword>
<evidence type="ECO:0000313" key="3">
    <source>
        <dbReference type="Proteomes" id="UP001420932"/>
    </source>
</evidence>
<sequence length="77" mass="8693">MDCLPVLYIHACLFLSFCMNLTRFGYHELVALDIMNCCFGYCEMSYICPLGFTYTGSSFLCLMSAAPWTVAKGRLHS</sequence>
<reference evidence="2 3" key="1">
    <citation type="submission" date="2024-01" db="EMBL/GenBank/DDBJ databases">
        <title>Genome assemblies of Stephania.</title>
        <authorList>
            <person name="Yang L."/>
        </authorList>
    </citation>
    <scope>NUCLEOTIDE SEQUENCE [LARGE SCALE GENOMIC DNA]</scope>
    <source>
        <strain evidence="2">YNDBR</strain>
        <tissue evidence="2">Leaf</tissue>
    </source>
</reference>